<dbReference type="RefSeq" id="WP_284302072.1">
    <property type="nucleotide sequence ID" value="NZ_BSUO01000001.1"/>
</dbReference>
<reference evidence="5" key="2">
    <citation type="journal article" date="2019" name="Int. J. Syst. Evol. Microbiol.">
        <title>The Global Catalogue of Microorganisms (GCM) 10K type strain sequencing project: providing services to taxonomists for standard genome sequencing and annotation.</title>
        <authorList>
            <consortium name="The Broad Institute Genomics Platform"/>
            <consortium name="The Broad Institute Genome Sequencing Center for Infectious Disease"/>
            <person name="Wu L."/>
            <person name="Ma J."/>
        </authorList>
    </citation>
    <scope>NUCLEOTIDE SEQUENCE [LARGE SCALE GENOMIC DNA]</scope>
    <source>
        <strain evidence="5">NBRC 113072</strain>
    </source>
</reference>
<reference evidence="2" key="1">
    <citation type="journal article" date="2014" name="Int. J. Syst. Evol. Microbiol.">
        <title>Complete genome of a new Firmicutes species belonging to the dominant human colonic microbiota ('Ruminococcus bicirculans') reveals two chromosomes and a selective capacity to utilize plant glucans.</title>
        <authorList>
            <consortium name="NISC Comparative Sequencing Program"/>
            <person name="Wegmann U."/>
            <person name="Louis P."/>
            <person name="Goesmann A."/>
            <person name="Henrissat B."/>
            <person name="Duncan S.H."/>
            <person name="Flint H.J."/>
        </authorList>
    </citation>
    <scope>NUCLEOTIDE SEQUENCE</scope>
    <source>
        <strain evidence="2">NBRC 113072</strain>
    </source>
</reference>
<dbReference type="Proteomes" id="UP001157126">
    <property type="component" value="Unassembled WGS sequence"/>
</dbReference>
<organism evidence="2 5">
    <name type="scientific">Mobilicoccus caccae</name>
    <dbReference type="NCBI Taxonomy" id="1859295"/>
    <lineage>
        <taxon>Bacteria</taxon>
        <taxon>Bacillati</taxon>
        <taxon>Actinomycetota</taxon>
        <taxon>Actinomycetes</taxon>
        <taxon>Micrococcales</taxon>
        <taxon>Dermatophilaceae</taxon>
        <taxon>Mobilicoccus</taxon>
    </lineage>
</organism>
<evidence type="ECO:0000313" key="2">
    <source>
        <dbReference type="EMBL" id="GMA37993.1"/>
    </source>
</evidence>
<evidence type="ECO:0000256" key="1">
    <source>
        <dbReference type="SAM" id="Phobius"/>
    </source>
</evidence>
<dbReference type="EMBL" id="BSUO01000003">
    <property type="protein sequence ID" value="GMA42525.1"/>
    <property type="molecule type" value="Genomic_DNA"/>
</dbReference>
<keyword evidence="5" id="KW-1185">Reference proteome</keyword>
<keyword evidence="1" id="KW-0812">Transmembrane</keyword>
<dbReference type="EMBL" id="BSUO01000001">
    <property type="protein sequence ID" value="GMA42376.1"/>
    <property type="molecule type" value="Genomic_DNA"/>
</dbReference>
<evidence type="ECO:0000313" key="4">
    <source>
        <dbReference type="EMBL" id="GMA42525.1"/>
    </source>
</evidence>
<dbReference type="EMBL" id="BSUO01000001">
    <property type="protein sequence ID" value="GMA37993.1"/>
    <property type="molecule type" value="Genomic_DNA"/>
</dbReference>
<feature type="transmembrane region" description="Helical" evidence="1">
    <location>
        <begin position="12"/>
        <end position="34"/>
    </location>
</feature>
<sequence>MMIGWTELLTMLVVGVVGGAVPVALVLLGLYAAVRHGVSHGIQDARNRELADPTLPRP</sequence>
<proteinExistence type="predicted"/>
<gene>
    <name evidence="2" type="ORF">GCM10025883_00380</name>
    <name evidence="3" type="ORF">GCM10025883_44210</name>
    <name evidence="4" type="ORF">GCM10025883_45700</name>
</gene>
<keyword evidence="1" id="KW-1133">Transmembrane helix</keyword>
<keyword evidence="1" id="KW-0472">Membrane</keyword>
<protein>
    <submittedName>
        <fullName evidence="2">Uncharacterized protein</fullName>
    </submittedName>
</protein>
<reference evidence="2" key="3">
    <citation type="submission" date="2023-02" db="EMBL/GenBank/DDBJ databases">
        <authorList>
            <person name="Sun Q."/>
            <person name="Mori K."/>
        </authorList>
    </citation>
    <scope>NUCLEOTIDE SEQUENCE</scope>
    <source>
        <strain evidence="2">NBRC 113072</strain>
    </source>
</reference>
<evidence type="ECO:0000313" key="3">
    <source>
        <dbReference type="EMBL" id="GMA42376.1"/>
    </source>
</evidence>
<comment type="caution">
    <text evidence="2">The sequence shown here is derived from an EMBL/GenBank/DDBJ whole genome shotgun (WGS) entry which is preliminary data.</text>
</comment>
<name>A0ABQ6ILC1_9MICO</name>
<accession>A0ABQ6ILC1</accession>
<evidence type="ECO:0000313" key="5">
    <source>
        <dbReference type="Proteomes" id="UP001157126"/>
    </source>
</evidence>